<sequence length="298" mass="32974">MEAAFSPSFYHNSDKGSDDYTIKIWSVKGSSTPSCTLRHTLRGHVAEIIELTVSIDNHLLASIDSNCCLVIWCLKTGQPVVAVRGSRNNRVLSGLAFLNVPKTLEPMNKGSSNSNDVNHPSGMLIVSSFGGYLHIIPYIHTVYHAHRDDEFGNVANHSENRWICCAVQLLPTIRFTTAPEGTPNIYWPSIACIDVSPGGLLVAAGCSDQRIRLYQFMNPLKPEPAGVLAAHEECCSRNREDEKRMSGALTRLVDTGVYLGELENPDPKPTLQMSFGILKEQMASKHIVDHRLPWDCIF</sequence>
<evidence type="ECO:0000313" key="2">
    <source>
        <dbReference type="Proteomes" id="UP000279833"/>
    </source>
</evidence>
<dbReference type="WBParaSite" id="SCUD_0001026701-mRNA-1">
    <property type="protein sequence ID" value="SCUD_0001026701-mRNA-1"/>
    <property type="gene ID" value="SCUD_0001026701"/>
</dbReference>
<dbReference type="Gene3D" id="2.130.10.10">
    <property type="entry name" value="YVTN repeat-like/Quinoprotein amine dehydrogenase"/>
    <property type="match status" value="1"/>
</dbReference>
<dbReference type="InterPro" id="IPR036322">
    <property type="entry name" value="WD40_repeat_dom_sf"/>
</dbReference>
<dbReference type="AlphaFoldDB" id="A0A183K5J3"/>
<keyword evidence="2" id="KW-1185">Reference proteome</keyword>
<dbReference type="InterPro" id="IPR015943">
    <property type="entry name" value="WD40/YVTN_repeat-like_dom_sf"/>
</dbReference>
<evidence type="ECO:0000313" key="1">
    <source>
        <dbReference type="EMBL" id="VDP39144.1"/>
    </source>
</evidence>
<dbReference type="Proteomes" id="UP000279833">
    <property type="component" value="Unassembled WGS sequence"/>
</dbReference>
<name>A0A183K5J3_9TREM</name>
<dbReference type="GO" id="GO:0008360">
    <property type="term" value="P:regulation of cell shape"/>
    <property type="evidence" value="ECO:0007669"/>
    <property type="project" value="TreeGrafter"/>
</dbReference>
<organism evidence="3">
    <name type="scientific">Schistosoma curassoni</name>
    <dbReference type="NCBI Taxonomy" id="6186"/>
    <lineage>
        <taxon>Eukaryota</taxon>
        <taxon>Metazoa</taxon>
        <taxon>Spiralia</taxon>
        <taxon>Lophotrochozoa</taxon>
        <taxon>Platyhelminthes</taxon>
        <taxon>Trematoda</taxon>
        <taxon>Digenea</taxon>
        <taxon>Strigeidida</taxon>
        <taxon>Schistosomatoidea</taxon>
        <taxon>Schistosomatidae</taxon>
        <taxon>Schistosoma</taxon>
    </lineage>
</organism>
<dbReference type="STRING" id="6186.A0A183K5J3"/>
<protein>
    <submittedName>
        <fullName evidence="3">WD_REPEATS_REGION domain-containing protein</fullName>
    </submittedName>
</protein>
<dbReference type="GO" id="GO:0005634">
    <property type="term" value="C:nucleus"/>
    <property type="evidence" value="ECO:0007669"/>
    <property type="project" value="TreeGrafter"/>
</dbReference>
<gene>
    <name evidence="1" type="ORF">SCUD_LOCUS10267</name>
</gene>
<reference evidence="1 2" key="2">
    <citation type="submission" date="2018-11" db="EMBL/GenBank/DDBJ databases">
        <authorList>
            <consortium name="Pathogen Informatics"/>
        </authorList>
    </citation>
    <scope>NUCLEOTIDE SEQUENCE [LARGE SCALE GENOMIC DNA]</scope>
    <source>
        <strain evidence="1">Dakar</strain>
        <strain evidence="2">Dakar, Senegal</strain>
    </source>
</reference>
<proteinExistence type="predicted"/>
<dbReference type="EMBL" id="UZAK01033682">
    <property type="protein sequence ID" value="VDP39144.1"/>
    <property type="molecule type" value="Genomic_DNA"/>
</dbReference>
<reference evidence="3" key="1">
    <citation type="submission" date="2016-06" db="UniProtKB">
        <authorList>
            <consortium name="WormBaseParasite"/>
        </authorList>
    </citation>
    <scope>IDENTIFICATION</scope>
</reference>
<dbReference type="SMART" id="SM00320">
    <property type="entry name" value="WD40"/>
    <property type="match status" value="2"/>
</dbReference>
<dbReference type="SUPFAM" id="SSF50978">
    <property type="entry name" value="WD40 repeat-like"/>
    <property type="match status" value="1"/>
</dbReference>
<dbReference type="GO" id="GO:0006357">
    <property type="term" value="P:regulation of transcription by RNA polymerase II"/>
    <property type="evidence" value="ECO:0007669"/>
    <property type="project" value="TreeGrafter"/>
</dbReference>
<evidence type="ECO:0000313" key="3">
    <source>
        <dbReference type="WBParaSite" id="SCUD_0001026701-mRNA-1"/>
    </source>
</evidence>
<dbReference type="PANTHER" id="PTHR16266">
    <property type="entry name" value="WD REPEAT DOMAIN 9"/>
    <property type="match status" value="1"/>
</dbReference>
<dbReference type="GO" id="GO:0007010">
    <property type="term" value="P:cytoskeleton organization"/>
    <property type="evidence" value="ECO:0007669"/>
    <property type="project" value="TreeGrafter"/>
</dbReference>
<accession>A0A183K5J3</accession>
<dbReference type="InterPro" id="IPR052060">
    <property type="entry name" value="Bromo_WD_repeat"/>
</dbReference>
<dbReference type="InterPro" id="IPR001680">
    <property type="entry name" value="WD40_rpt"/>
</dbReference>
<dbReference type="PANTHER" id="PTHR16266:SF17">
    <property type="entry name" value="BRWD3"/>
    <property type="match status" value="1"/>
</dbReference>